<dbReference type="Proteomes" id="UP000515125">
    <property type="component" value="Unplaced"/>
</dbReference>
<dbReference type="GeneID" id="34617416"/>
<dbReference type="InterPro" id="IPR011990">
    <property type="entry name" value="TPR-like_helical_dom_sf"/>
</dbReference>
<proteinExistence type="predicted"/>
<sequence>MATPIKLPDGSLTERIYWLLREQQYHKVVEALEDLMQRQSYLENPRTFHALLSLLGYCLYTMGAFEGARQVYSQLHQAFPTVVEYELYMAYCVLYSTACEPTAALTTTRQDQDISAADPLISLCIRSGAVPQYDSRLLRATSDEALLDSAALFRVGKFDGGLRIAAAAAHAKMWTPALAYNEALCAYKAGKTEVAARIAERILSLGALNYNGTDTEAARMDMLTFNILMDLQVNAANLRCALDISDNRLHAAKGHLDMLCSRKDEGLDCVTLHNQALTTSSSDPADSISRLECLLAESRCPPTTASNLLILYCNLLRCYEELCKDDINWKINMGHLRFMQELDDKRSVQGWEAGVLANMLAANIILGHLDQAQELLKNSIPYSSAVKLVIGTVYCSEKAYDYGIKTMIEGLLPMEKILNADSWCVAVIQIEATACSCSCSQVMHTDVSIAIQRELMASMKPTILRSSRVFLRLLGQANCQGFRLAPLVNFCECSECFVQGMNVLVDEARAFLRVLLGLAEEGTPSTK</sequence>
<dbReference type="InterPro" id="IPR039941">
    <property type="entry name" value="TT30"/>
</dbReference>
<dbReference type="RefSeq" id="XP_026190875.1">
    <property type="nucleotide sequence ID" value="XM_026335090.1"/>
</dbReference>
<accession>A0A6P6RUR9</accession>
<dbReference type="GO" id="GO:0005879">
    <property type="term" value="C:axonemal microtubule"/>
    <property type="evidence" value="ECO:0007669"/>
    <property type="project" value="TreeGrafter"/>
</dbReference>
<evidence type="ECO:0000256" key="2">
    <source>
        <dbReference type="ARBA" id="ARBA00022803"/>
    </source>
</evidence>
<dbReference type="PANTHER" id="PTHR20931:SF0">
    <property type="entry name" value="TETRATRICOPEPTIDE REPEAT PROTEIN 30"/>
    <property type="match status" value="1"/>
</dbReference>
<dbReference type="Gene3D" id="1.25.40.10">
    <property type="entry name" value="Tetratricopeptide repeat domain"/>
    <property type="match status" value="1"/>
</dbReference>
<dbReference type="SUPFAM" id="SSF48452">
    <property type="entry name" value="TPR-like"/>
    <property type="match status" value="1"/>
</dbReference>
<keyword evidence="3" id="KW-1185">Reference proteome</keyword>
<protein>
    <submittedName>
        <fullName evidence="4">Tetratricopeptide repeat protein 30 homolog</fullName>
    </submittedName>
</protein>
<evidence type="ECO:0000313" key="3">
    <source>
        <dbReference type="Proteomes" id="UP000515125"/>
    </source>
</evidence>
<reference evidence="4" key="1">
    <citation type="submission" date="2025-08" db="UniProtKB">
        <authorList>
            <consortium name="RefSeq"/>
        </authorList>
    </citation>
    <scope>IDENTIFICATION</scope>
</reference>
<dbReference type="GO" id="GO:0030992">
    <property type="term" value="C:intraciliary transport particle B"/>
    <property type="evidence" value="ECO:0007669"/>
    <property type="project" value="TreeGrafter"/>
</dbReference>
<dbReference type="OrthoDB" id="347405at2759"/>
<keyword evidence="2" id="KW-0802">TPR repeat</keyword>
<gene>
    <name evidence="4" type="primary">LOC34617416</name>
</gene>
<evidence type="ECO:0000256" key="1">
    <source>
        <dbReference type="ARBA" id="ARBA00022737"/>
    </source>
</evidence>
<evidence type="ECO:0000313" key="4">
    <source>
        <dbReference type="RefSeq" id="XP_026190875.1"/>
    </source>
</evidence>
<dbReference type="PANTHER" id="PTHR20931">
    <property type="entry name" value="TETRATRICOPEPTIDE REPEAT PROTEIN 30"/>
    <property type="match status" value="1"/>
</dbReference>
<dbReference type="GO" id="GO:0120170">
    <property type="term" value="F:intraciliary transport particle B binding"/>
    <property type="evidence" value="ECO:0007669"/>
    <property type="project" value="TreeGrafter"/>
</dbReference>
<name>A0A6P6RUR9_9EIME</name>
<dbReference type="AlphaFoldDB" id="A0A6P6RUR9"/>
<dbReference type="GO" id="GO:0042073">
    <property type="term" value="P:intraciliary transport"/>
    <property type="evidence" value="ECO:0007669"/>
    <property type="project" value="TreeGrafter"/>
</dbReference>
<organism evidence="3 4">
    <name type="scientific">Cyclospora cayetanensis</name>
    <dbReference type="NCBI Taxonomy" id="88456"/>
    <lineage>
        <taxon>Eukaryota</taxon>
        <taxon>Sar</taxon>
        <taxon>Alveolata</taxon>
        <taxon>Apicomplexa</taxon>
        <taxon>Conoidasida</taxon>
        <taxon>Coccidia</taxon>
        <taxon>Eucoccidiorida</taxon>
        <taxon>Eimeriorina</taxon>
        <taxon>Eimeriidae</taxon>
        <taxon>Cyclospora</taxon>
    </lineage>
</organism>
<keyword evidence="1" id="KW-0677">Repeat</keyword>